<organism evidence="1 2">
    <name type="scientific">Paenibacillus hunanensis</name>
    <dbReference type="NCBI Taxonomy" id="539262"/>
    <lineage>
        <taxon>Bacteria</taxon>
        <taxon>Bacillati</taxon>
        <taxon>Bacillota</taxon>
        <taxon>Bacilli</taxon>
        <taxon>Bacillales</taxon>
        <taxon>Paenibacillaceae</taxon>
        <taxon>Paenibacillus</taxon>
    </lineage>
</organism>
<gene>
    <name evidence="1" type="ORF">JOC58_003598</name>
</gene>
<reference evidence="1 2" key="1">
    <citation type="submission" date="2023-07" db="EMBL/GenBank/DDBJ databases">
        <title>Genomic Encyclopedia of Type Strains, Phase IV (KMG-IV): sequencing the most valuable type-strain genomes for metagenomic binning, comparative biology and taxonomic classification.</title>
        <authorList>
            <person name="Goeker M."/>
        </authorList>
    </citation>
    <scope>NUCLEOTIDE SEQUENCE [LARGE SCALE GENOMIC DNA]</scope>
    <source>
        <strain evidence="1 2">DSM 22170</strain>
    </source>
</reference>
<protein>
    <submittedName>
        <fullName evidence="1">Uncharacterized protein</fullName>
    </submittedName>
</protein>
<evidence type="ECO:0000313" key="2">
    <source>
        <dbReference type="Proteomes" id="UP001185028"/>
    </source>
</evidence>
<dbReference type="Proteomes" id="UP001185028">
    <property type="component" value="Unassembled WGS sequence"/>
</dbReference>
<comment type="caution">
    <text evidence="1">The sequence shown here is derived from an EMBL/GenBank/DDBJ whole genome shotgun (WGS) entry which is preliminary data.</text>
</comment>
<name>A0ABU1J2E3_9BACL</name>
<dbReference type="EMBL" id="JAVDQH010000016">
    <property type="protein sequence ID" value="MDR6245685.1"/>
    <property type="molecule type" value="Genomic_DNA"/>
</dbReference>
<keyword evidence="2" id="KW-1185">Reference proteome</keyword>
<accession>A0ABU1J2E3</accession>
<proteinExistence type="predicted"/>
<dbReference type="RefSeq" id="WP_188777669.1">
    <property type="nucleotide sequence ID" value="NZ_BMMB01000011.1"/>
</dbReference>
<evidence type="ECO:0000313" key="1">
    <source>
        <dbReference type="EMBL" id="MDR6245685.1"/>
    </source>
</evidence>
<sequence length="67" mass="7928">MSIVEELISNVTIPKMMTVRQKFQRKEDKTDICITLKNKLNLPRYLDVMPKKEKNYITAEESRISAR</sequence>